<keyword evidence="3 6" id="KW-1133">Transmembrane helix</keyword>
<reference evidence="9" key="2">
    <citation type="submission" date="2025-08" db="UniProtKB">
        <authorList>
            <consortium name="RefSeq"/>
        </authorList>
    </citation>
    <scope>IDENTIFICATION</scope>
    <source>
        <tissue evidence="9">Leaf</tissue>
    </source>
</reference>
<gene>
    <name evidence="9" type="primary">LOC108848323</name>
</gene>
<keyword evidence="2 6" id="KW-0812">Transmembrane</keyword>
<proteinExistence type="predicted"/>
<accession>A0A6J0MYG0</accession>
<dbReference type="OrthoDB" id="1849707at2759"/>
<dbReference type="GeneID" id="108848323"/>
<dbReference type="GO" id="GO:0098542">
    <property type="term" value="P:defense response to other organism"/>
    <property type="evidence" value="ECO:0007669"/>
    <property type="project" value="InterPro"/>
</dbReference>
<dbReference type="InterPro" id="IPR004864">
    <property type="entry name" value="LEA_2"/>
</dbReference>
<dbReference type="Pfam" id="PF03168">
    <property type="entry name" value="LEA_2"/>
    <property type="match status" value="1"/>
</dbReference>
<keyword evidence="8" id="KW-1185">Reference proteome</keyword>
<feature type="domain" description="Late embryogenesis abundant protein LEA-2 subgroup" evidence="7">
    <location>
        <begin position="133"/>
        <end position="236"/>
    </location>
</feature>
<dbReference type="InterPro" id="IPR044839">
    <property type="entry name" value="NDR1-like"/>
</dbReference>
<dbReference type="KEGG" id="rsz:108848323"/>
<evidence type="ECO:0000313" key="9">
    <source>
        <dbReference type="RefSeq" id="XP_018477154.2"/>
    </source>
</evidence>
<dbReference type="GO" id="GO:0005886">
    <property type="term" value="C:plasma membrane"/>
    <property type="evidence" value="ECO:0007669"/>
    <property type="project" value="TreeGrafter"/>
</dbReference>
<evidence type="ECO:0000256" key="6">
    <source>
        <dbReference type="SAM" id="Phobius"/>
    </source>
</evidence>
<dbReference type="Proteomes" id="UP000504610">
    <property type="component" value="Chromosome 4"/>
</dbReference>
<reference evidence="8" key="1">
    <citation type="journal article" date="2019" name="Database">
        <title>The radish genome database (RadishGD): an integrated information resource for radish genomics.</title>
        <authorList>
            <person name="Yu H.J."/>
            <person name="Baek S."/>
            <person name="Lee Y.J."/>
            <person name="Cho A."/>
            <person name="Mun J.H."/>
        </authorList>
    </citation>
    <scope>NUCLEOTIDE SEQUENCE [LARGE SCALE GENOMIC DNA]</scope>
    <source>
        <strain evidence="8">cv. WK10039</strain>
    </source>
</reference>
<feature type="region of interest" description="Disordered" evidence="5">
    <location>
        <begin position="1"/>
        <end position="35"/>
    </location>
</feature>
<feature type="transmembrane region" description="Helical" evidence="6">
    <location>
        <begin position="75"/>
        <end position="101"/>
    </location>
</feature>
<name>A0A6J0MYG0_RAPSA</name>
<comment type="subcellular location">
    <subcellularLocation>
        <location evidence="1">Membrane</location>
        <topology evidence="1">Single-pass membrane protein</topology>
    </subcellularLocation>
</comment>
<dbReference type="PANTHER" id="PTHR31234:SF70">
    <property type="entry name" value="LATE EMBRYOGENESIS ABUNDANT PROTEIN LEA-2 SUBGROUP DOMAIN-CONTAINING PROTEIN"/>
    <property type="match status" value="1"/>
</dbReference>
<dbReference type="AlphaFoldDB" id="A0A6J0MYG0"/>
<evidence type="ECO:0000259" key="7">
    <source>
        <dbReference type="Pfam" id="PF03168"/>
    </source>
</evidence>
<keyword evidence="4 6" id="KW-0472">Membrane</keyword>
<evidence type="ECO:0000256" key="1">
    <source>
        <dbReference type="ARBA" id="ARBA00004167"/>
    </source>
</evidence>
<evidence type="ECO:0000256" key="4">
    <source>
        <dbReference type="ARBA" id="ARBA00023136"/>
    </source>
</evidence>
<dbReference type="RefSeq" id="XP_018477154.2">
    <property type="nucleotide sequence ID" value="XM_018621652.2"/>
</dbReference>
<evidence type="ECO:0000256" key="3">
    <source>
        <dbReference type="ARBA" id="ARBA00022989"/>
    </source>
</evidence>
<dbReference type="PANTHER" id="PTHR31234">
    <property type="entry name" value="LATE EMBRYOGENESIS ABUNDANT (LEA) HYDROXYPROLINE-RICH GLYCOPROTEIN FAMILY"/>
    <property type="match status" value="1"/>
</dbReference>
<sequence>MAERVHPADSPPQSGQFSGNFSSGEFPRKPAPPPATYVIQVPKDQIYRVPPPENAHRLQLLSRKKASRSSSCRRCFCYFLAAIVILVVLAVISGGVLYLVFRPEHPNYSVEGFSVSGINLTSTSPISPKFDVTVRSRNGNGRIGIYYEKGSAVDVFYGDVDLCNGVLPVFYQPANNVTVVRTALSGTRIQLTKGVRKGMRDEVSKKTVPFKLRIKAPVRIKVGSVKTWTLTVKINCDVTVDKLTAPSRIVSRTCSHKVKLW</sequence>
<protein>
    <submittedName>
        <fullName evidence="9">NDR1/HIN1-like protein 13</fullName>
    </submittedName>
</protein>
<evidence type="ECO:0000313" key="8">
    <source>
        <dbReference type="Proteomes" id="UP000504610"/>
    </source>
</evidence>
<feature type="compositionally biased region" description="Low complexity" evidence="5">
    <location>
        <begin position="13"/>
        <end position="24"/>
    </location>
</feature>
<evidence type="ECO:0000256" key="2">
    <source>
        <dbReference type="ARBA" id="ARBA00022692"/>
    </source>
</evidence>
<evidence type="ECO:0000256" key="5">
    <source>
        <dbReference type="SAM" id="MobiDB-lite"/>
    </source>
</evidence>
<organism evidence="8 9">
    <name type="scientific">Raphanus sativus</name>
    <name type="common">Radish</name>
    <name type="synonym">Raphanus raphanistrum var. sativus</name>
    <dbReference type="NCBI Taxonomy" id="3726"/>
    <lineage>
        <taxon>Eukaryota</taxon>
        <taxon>Viridiplantae</taxon>
        <taxon>Streptophyta</taxon>
        <taxon>Embryophyta</taxon>
        <taxon>Tracheophyta</taxon>
        <taxon>Spermatophyta</taxon>
        <taxon>Magnoliopsida</taxon>
        <taxon>eudicotyledons</taxon>
        <taxon>Gunneridae</taxon>
        <taxon>Pentapetalae</taxon>
        <taxon>rosids</taxon>
        <taxon>malvids</taxon>
        <taxon>Brassicales</taxon>
        <taxon>Brassicaceae</taxon>
        <taxon>Brassiceae</taxon>
        <taxon>Raphanus</taxon>
    </lineage>
</organism>